<gene>
    <name evidence="12 14" type="primary">mnmG</name>
    <name evidence="12" type="synonym">gidA</name>
    <name evidence="14" type="ORF">H9763_09955</name>
</gene>
<dbReference type="InterPro" id="IPR020595">
    <property type="entry name" value="MnmG-rel_CS"/>
</dbReference>
<dbReference type="FunFam" id="1.10.10.1800:FF:000001">
    <property type="entry name" value="tRNA uridine 5-carboxymethylaminomethyl modification enzyme MnmG"/>
    <property type="match status" value="1"/>
</dbReference>
<dbReference type="Pfam" id="PF13932">
    <property type="entry name" value="SAM_GIDA_C"/>
    <property type="match status" value="1"/>
</dbReference>
<reference evidence="14" key="1">
    <citation type="journal article" date="2021" name="PeerJ">
        <title>Extensive microbial diversity within the chicken gut microbiome revealed by metagenomics and culture.</title>
        <authorList>
            <person name="Gilroy R."/>
            <person name="Ravi A."/>
            <person name="Getino M."/>
            <person name="Pursley I."/>
            <person name="Horton D.L."/>
            <person name="Alikhan N.F."/>
            <person name="Baker D."/>
            <person name="Gharbi K."/>
            <person name="Hall N."/>
            <person name="Watson M."/>
            <person name="Adriaenssens E.M."/>
            <person name="Foster-Nyarko E."/>
            <person name="Jarju S."/>
            <person name="Secka A."/>
            <person name="Antonio M."/>
            <person name="Oren A."/>
            <person name="Chaudhuri R.R."/>
            <person name="La Ragione R."/>
            <person name="Hildebrand F."/>
            <person name="Pallen M.J."/>
        </authorList>
    </citation>
    <scope>NUCLEOTIDE SEQUENCE</scope>
    <source>
        <strain evidence="14">USAMLcec3-2134</strain>
    </source>
</reference>
<dbReference type="GO" id="GO:0002098">
    <property type="term" value="P:tRNA wobble uridine modification"/>
    <property type="evidence" value="ECO:0007669"/>
    <property type="project" value="InterPro"/>
</dbReference>
<dbReference type="Gene3D" id="1.10.10.1800">
    <property type="entry name" value="tRNA uridine 5-carboxymethylaminomethyl modification enzyme MnmG/GidA"/>
    <property type="match status" value="1"/>
</dbReference>
<comment type="similarity">
    <text evidence="3 12">Belongs to the MnmG family.</text>
</comment>
<dbReference type="InterPro" id="IPR047001">
    <property type="entry name" value="MnmG_C_subdom"/>
</dbReference>
<evidence type="ECO:0000256" key="1">
    <source>
        <dbReference type="ARBA" id="ARBA00001974"/>
    </source>
</evidence>
<dbReference type="AlphaFoldDB" id="A0A9D2MRQ1"/>
<dbReference type="PANTHER" id="PTHR11806:SF0">
    <property type="entry name" value="PROTEIN MTO1 HOMOLOG, MITOCHONDRIAL"/>
    <property type="match status" value="1"/>
</dbReference>
<organism evidence="14 15">
    <name type="scientific">Candidatus Eisenbergiella merdigallinarum</name>
    <dbReference type="NCBI Taxonomy" id="2838552"/>
    <lineage>
        <taxon>Bacteria</taxon>
        <taxon>Bacillati</taxon>
        <taxon>Bacillota</taxon>
        <taxon>Clostridia</taxon>
        <taxon>Lachnospirales</taxon>
        <taxon>Lachnospiraceae</taxon>
        <taxon>Eisenbergiella</taxon>
    </lineage>
</organism>
<dbReference type="Pfam" id="PF21680">
    <property type="entry name" value="GIDA_C_1st"/>
    <property type="match status" value="1"/>
</dbReference>
<dbReference type="InterPro" id="IPR026904">
    <property type="entry name" value="MnmG_C"/>
</dbReference>
<comment type="subcellular location">
    <subcellularLocation>
        <location evidence="12">Cytoplasm</location>
    </subcellularLocation>
</comment>
<proteinExistence type="inferred from homology"/>
<name>A0A9D2MRQ1_9FIRM</name>
<dbReference type="EMBL" id="DWXE01000039">
    <property type="protein sequence ID" value="HJB91768.1"/>
    <property type="molecule type" value="Genomic_DNA"/>
</dbReference>
<evidence type="ECO:0000256" key="6">
    <source>
        <dbReference type="ARBA" id="ARBA00022630"/>
    </source>
</evidence>
<evidence type="ECO:0000256" key="7">
    <source>
        <dbReference type="ARBA" id="ARBA00022694"/>
    </source>
</evidence>
<dbReference type="FunFam" id="1.10.150.570:FF:000001">
    <property type="entry name" value="tRNA uridine 5-carboxymethylaminomethyl modification enzyme MnmG"/>
    <property type="match status" value="1"/>
</dbReference>
<evidence type="ECO:0000256" key="8">
    <source>
        <dbReference type="ARBA" id="ARBA00022827"/>
    </source>
</evidence>
<dbReference type="NCBIfam" id="TIGR00136">
    <property type="entry name" value="mnmG_gidA"/>
    <property type="match status" value="1"/>
</dbReference>
<dbReference type="Gene3D" id="3.50.50.60">
    <property type="entry name" value="FAD/NAD(P)-binding domain"/>
    <property type="match status" value="2"/>
</dbReference>
<evidence type="ECO:0000313" key="15">
    <source>
        <dbReference type="Proteomes" id="UP000886883"/>
    </source>
</evidence>
<dbReference type="InterPro" id="IPR036188">
    <property type="entry name" value="FAD/NAD-bd_sf"/>
</dbReference>
<evidence type="ECO:0000256" key="12">
    <source>
        <dbReference type="HAMAP-Rule" id="MF_00129"/>
    </source>
</evidence>
<evidence type="ECO:0000256" key="3">
    <source>
        <dbReference type="ARBA" id="ARBA00007653"/>
    </source>
</evidence>
<dbReference type="FunFam" id="3.50.50.60:FF:000002">
    <property type="entry name" value="tRNA uridine 5-carboxymethylaminomethyl modification enzyme MnmG"/>
    <property type="match status" value="1"/>
</dbReference>
<dbReference type="InterPro" id="IPR040131">
    <property type="entry name" value="MnmG_N"/>
</dbReference>
<dbReference type="InterPro" id="IPR004416">
    <property type="entry name" value="MnmG"/>
</dbReference>
<dbReference type="GO" id="GO:0050660">
    <property type="term" value="F:flavin adenine dinucleotide binding"/>
    <property type="evidence" value="ECO:0007669"/>
    <property type="project" value="UniProtKB-UniRule"/>
</dbReference>
<dbReference type="PROSITE" id="PS01280">
    <property type="entry name" value="GIDA_1"/>
    <property type="match status" value="1"/>
</dbReference>
<dbReference type="InterPro" id="IPR002218">
    <property type="entry name" value="MnmG-rel"/>
</dbReference>
<keyword evidence="6 12" id="KW-0285">Flavoprotein</keyword>
<keyword evidence="7 12" id="KW-0819">tRNA processing</keyword>
<dbReference type="SMART" id="SM01228">
    <property type="entry name" value="GIDA_assoc_3"/>
    <property type="match status" value="1"/>
</dbReference>
<dbReference type="Proteomes" id="UP000886883">
    <property type="component" value="Unassembled WGS sequence"/>
</dbReference>
<evidence type="ECO:0000256" key="2">
    <source>
        <dbReference type="ARBA" id="ARBA00003717"/>
    </source>
</evidence>
<accession>A0A9D2MRQ1</accession>
<feature type="binding site" evidence="12">
    <location>
        <begin position="14"/>
        <end position="19"/>
    </location>
    <ligand>
        <name>FAD</name>
        <dbReference type="ChEBI" id="CHEBI:57692"/>
    </ligand>
</feature>
<evidence type="ECO:0000256" key="5">
    <source>
        <dbReference type="ARBA" id="ARBA00022490"/>
    </source>
</evidence>
<protein>
    <recommendedName>
        <fullName evidence="4 12">tRNA uridine 5-carboxymethylaminomethyl modification enzyme MnmG</fullName>
    </recommendedName>
    <alternativeName>
        <fullName evidence="11 12">Glucose-inhibited division protein A</fullName>
    </alternativeName>
</protein>
<dbReference type="GO" id="GO:0030488">
    <property type="term" value="P:tRNA methylation"/>
    <property type="evidence" value="ECO:0007669"/>
    <property type="project" value="TreeGrafter"/>
</dbReference>
<evidence type="ECO:0000256" key="10">
    <source>
        <dbReference type="ARBA" id="ARBA00025948"/>
    </source>
</evidence>
<comment type="caution">
    <text evidence="14">The sequence shown here is derived from an EMBL/GenBank/DDBJ whole genome shotgun (WGS) entry which is preliminary data.</text>
</comment>
<evidence type="ECO:0000256" key="9">
    <source>
        <dbReference type="ARBA" id="ARBA00023027"/>
    </source>
</evidence>
<sequence>MDQIVIRTDVCVVGAGHAGCEAALACARMGLETVIFTVSVDSIALMPCNPNIGGSSKGHLVREVDALGGEMGKNIDHTFIQSKMLNLSKGPAVHSLRAQADKAEYSRRMRMILENQEHLTIKQAEVCELLTEDADPEERRRGADKKVTGVRIFTGAVYEAKAVILCTGTYLNARCLCGESITHTGPNGLQAAVHLTDSLKELGIGMRRFKTGTPARMDKRSIDFSKMEEQKGDERVVPFSFSTDPEEVQIGQESCWLTYTSEKTHEIIRANLDRSPIYAGIIEGTGPRYCPSIEDKVVKFAEKDRHQVFIEPEGRYTNEMYVGGMSSSLPEDVQLAMYRTVPGLEHCKIVRNAYAIEYDCIDARQLYPTLEFRKISGLFSAGQFNGSSGYEEAAAQGILAGINAGRKCLDQEPVMIDRSEGYLGVLVDDLVTKDNREPYRMMTSRAEYRLLLRQDNADLRLREKGFEAGLISEEQMRHLEEKKRSIEEEVKRLQNTVIGASSANQNFLERHNSALLKTGTTLAELMCRPELSYEALKEIDPERGELSQEVLEQVEIEIKYQGYIERQQRQVEQYRKMEKKRIPDSIDYDDVKSLRLEARQKLKEFRPVSVGQASRISGVSPADISVLLVYLEHESRRQP</sequence>
<comment type="cofactor">
    <cofactor evidence="1 12">
        <name>FAD</name>
        <dbReference type="ChEBI" id="CHEBI:57692"/>
    </cofactor>
</comment>
<dbReference type="InterPro" id="IPR049312">
    <property type="entry name" value="GIDA_C_N"/>
</dbReference>
<dbReference type="HAMAP" id="MF_00129">
    <property type="entry name" value="MnmG_GidA"/>
    <property type="match status" value="1"/>
</dbReference>
<keyword evidence="9 12" id="KW-0520">NAD</keyword>
<dbReference type="Gene3D" id="1.10.150.570">
    <property type="entry name" value="GidA associated domain, C-terminal subdomain"/>
    <property type="match status" value="1"/>
</dbReference>
<keyword evidence="5 12" id="KW-0963">Cytoplasm</keyword>
<dbReference type="InterPro" id="IPR044920">
    <property type="entry name" value="MnmG_C_subdom_sf"/>
</dbReference>
<dbReference type="PROSITE" id="PS01281">
    <property type="entry name" value="GIDA_2"/>
    <property type="match status" value="1"/>
</dbReference>
<dbReference type="PANTHER" id="PTHR11806">
    <property type="entry name" value="GLUCOSE INHIBITED DIVISION PROTEIN A"/>
    <property type="match status" value="1"/>
</dbReference>
<dbReference type="GO" id="GO:0005829">
    <property type="term" value="C:cytosol"/>
    <property type="evidence" value="ECO:0007669"/>
    <property type="project" value="TreeGrafter"/>
</dbReference>
<evidence type="ECO:0000256" key="4">
    <source>
        <dbReference type="ARBA" id="ARBA00020461"/>
    </source>
</evidence>
<comment type="function">
    <text evidence="2 12">NAD-binding protein involved in the addition of a carboxymethylaminomethyl (cmnm) group at the wobble position (U34) of certain tRNAs, forming tRNA-cmnm(5)s(2)U34.</text>
</comment>
<feature type="binding site" evidence="12">
    <location>
        <begin position="286"/>
        <end position="300"/>
    </location>
    <ligand>
        <name>NAD(+)</name>
        <dbReference type="ChEBI" id="CHEBI:57540"/>
    </ligand>
</feature>
<feature type="domain" description="tRNA uridine 5-carboxymethylaminomethyl modification enzyme C-terminal subdomain" evidence="13">
    <location>
        <begin position="558"/>
        <end position="629"/>
    </location>
</feature>
<keyword evidence="8 12" id="KW-0274">FAD</keyword>
<dbReference type="Pfam" id="PF01134">
    <property type="entry name" value="GIDA"/>
    <property type="match status" value="1"/>
</dbReference>
<evidence type="ECO:0000256" key="11">
    <source>
        <dbReference type="ARBA" id="ARBA00031800"/>
    </source>
</evidence>
<reference evidence="14" key="2">
    <citation type="submission" date="2021-04" db="EMBL/GenBank/DDBJ databases">
        <authorList>
            <person name="Gilroy R."/>
        </authorList>
    </citation>
    <scope>NUCLEOTIDE SEQUENCE</scope>
    <source>
        <strain evidence="14">USAMLcec3-2134</strain>
    </source>
</reference>
<evidence type="ECO:0000259" key="13">
    <source>
        <dbReference type="SMART" id="SM01228"/>
    </source>
</evidence>
<comment type="caution">
    <text evidence="12">Lacks conserved residue(s) required for the propagation of feature annotation.</text>
</comment>
<evidence type="ECO:0000313" key="14">
    <source>
        <dbReference type="EMBL" id="HJB91768.1"/>
    </source>
</evidence>
<comment type="subunit">
    <text evidence="10 12">Homodimer. Heterotetramer of two MnmE and two MnmG subunits.</text>
</comment>
<dbReference type="SUPFAM" id="SSF51905">
    <property type="entry name" value="FAD/NAD(P)-binding domain"/>
    <property type="match status" value="1"/>
</dbReference>